<feature type="transmembrane region" description="Helical" evidence="10">
    <location>
        <begin position="380"/>
        <end position="407"/>
    </location>
</feature>
<feature type="transmembrane region" description="Helical" evidence="10">
    <location>
        <begin position="604"/>
        <end position="629"/>
    </location>
</feature>
<dbReference type="GO" id="GO:0020037">
    <property type="term" value="F:heme binding"/>
    <property type="evidence" value="ECO:0007669"/>
    <property type="project" value="InterPro"/>
</dbReference>
<dbReference type="AlphaFoldDB" id="A0A4S3KBQ9"/>
<keyword evidence="5 9" id="KW-0479">Metal-binding</keyword>
<evidence type="ECO:0000313" key="13">
    <source>
        <dbReference type="EMBL" id="TDU32761.1"/>
    </source>
</evidence>
<evidence type="ECO:0000256" key="6">
    <source>
        <dbReference type="ARBA" id="ARBA00022989"/>
    </source>
</evidence>
<dbReference type="SUPFAM" id="SSF46626">
    <property type="entry name" value="Cytochrome c"/>
    <property type="match status" value="1"/>
</dbReference>
<evidence type="ECO:0000313" key="14">
    <source>
        <dbReference type="Proteomes" id="UP000295341"/>
    </source>
</evidence>
<feature type="transmembrane region" description="Helical" evidence="10">
    <location>
        <begin position="562"/>
        <end position="584"/>
    </location>
</feature>
<dbReference type="GO" id="GO:0046872">
    <property type="term" value="F:metal ion binding"/>
    <property type="evidence" value="ECO:0007669"/>
    <property type="project" value="UniProtKB-KW"/>
</dbReference>
<keyword evidence="3 9" id="KW-0349">Heme</keyword>
<evidence type="ECO:0000256" key="4">
    <source>
        <dbReference type="ARBA" id="ARBA00022692"/>
    </source>
</evidence>
<evidence type="ECO:0000256" key="3">
    <source>
        <dbReference type="ARBA" id="ARBA00022617"/>
    </source>
</evidence>
<comment type="caution">
    <text evidence="13">The sequence shown here is derived from an EMBL/GenBank/DDBJ whole genome shotgun (WGS) entry which is preliminary data.</text>
</comment>
<dbReference type="RefSeq" id="WP_133881241.1">
    <property type="nucleotide sequence ID" value="NZ_MWIN01000001.1"/>
</dbReference>
<feature type="chain" id="PRO_5030100246" evidence="11">
    <location>
        <begin position="24"/>
        <end position="638"/>
    </location>
</feature>
<dbReference type="PANTHER" id="PTHR31632">
    <property type="entry name" value="IRON TRANSPORTER FTH1"/>
    <property type="match status" value="1"/>
</dbReference>
<evidence type="ECO:0000256" key="1">
    <source>
        <dbReference type="ARBA" id="ARBA00004141"/>
    </source>
</evidence>
<reference evidence="13 14" key="1">
    <citation type="submission" date="2019-03" db="EMBL/GenBank/DDBJ databases">
        <title>Genomic Encyclopedia of Type Strains, Phase IV (KMG-IV): sequencing the most valuable type-strain genomes for metagenomic binning, comparative biology and taxonomic classification.</title>
        <authorList>
            <person name="Goeker M."/>
        </authorList>
    </citation>
    <scope>NUCLEOTIDE SEQUENCE [LARGE SCALE GENOMIC DNA]</scope>
    <source>
        <strain evidence="13 14">DSM 26377</strain>
    </source>
</reference>
<feature type="transmembrane region" description="Helical" evidence="10">
    <location>
        <begin position="529"/>
        <end position="550"/>
    </location>
</feature>
<evidence type="ECO:0000256" key="8">
    <source>
        <dbReference type="ARBA" id="ARBA00023136"/>
    </source>
</evidence>
<dbReference type="InterPro" id="IPR004923">
    <property type="entry name" value="FTR1/Fip1/EfeU"/>
</dbReference>
<dbReference type="InterPro" id="IPR009056">
    <property type="entry name" value="Cyt_c-like_dom"/>
</dbReference>
<dbReference type="EMBL" id="SOBT01000008">
    <property type="protein sequence ID" value="TDU32761.1"/>
    <property type="molecule type" value="Genomic_DNA"/>
</dbReference>
<proteinExistence type="inferred from homology"/>
<keyword evidence="4 10" id="KW-0812">Transmembrane</keyword>
<feature type="transmembrane region" description="Helical" evidence="10">
    <location>
        <begin position="454"/>
        <end position="471"/>
    </location>
</feature>
<feature type="domain" description="Cytochrome c" evidence="12">
    <location>
        <begin position="127"/>
        <end position="271"/>
    </location>
</feature>
<keyword evidence="8 10" id="KW-0472">Membrane</keyword>
<gene>
    <name evidence="13" type="ORF">DFR24_2165</name>
</gene>
<dbReference type="InterPro" id="IPR036909">
    <property type="entry name" value="Cyt_c-like_dom_sf"/>
</dbReference>
<protein>
    <submittedName>
        <fullName evidence="13">High-affinity iron transporter</fullName>
    </submittedName>
</protein>
<organism evidence="13 14">
    <name type="scientific">Panacagrimonas perspica</name>
    <dbReference type="NCBI Taxonomy" id="381431"/>
    <lineage>
        <taxon>Bacteria</taxon>
        <taxon>Pseudomonadati</taxon>
        <taxon>Pseudomonadota</taxon>
        <taxon>Gammaproteobacteria</taxon>
        <taxon>Nevskiales</taxon>
        <taxon>Nevskiaceae</taxon>
        <taxon>Panacagrimonas</taxon>
    </lineage>
</organism>
<evidence type="ECO:0000256" key="7">
    <source>
        <dbReference type="ARBA" id="ARBA00023004"/>
    </source>
</evidence>
<dbReference type="GO" id="GO:0009055">
    <property type="term" value="F:electron transfer activity"/>
    <property type="evidence" value="ECO:0007669"/>
    <property type="project" value="InterPro"/>
</dbReference>
<feature type="transmembrane region" description="Helical" evidence="10">
    <location>
        <begin position="492"/>
        <end position="509"/>
    </location>
</feature>
<dbReference type="GO" id="GO:0015093">
    <property type="term" value="F:ferrous iron transmembrane transporter activity"/>
    <property type="evidence" value="ECO:0007669"/>
    <property type="project" value="TreeGrafter"/>
</dbReference>
<evidence type="ECO:0000259" key="12">
    <source>
        <dbReference type="PROSITE" id="PS51007"/>
    </source>
</evidence>
<evidence type="ECO:0000256" key="11">
    <source>
        <dbReference type="SAM" id="SignalP"/>
    </source>
</evidence>
<keyword evidence="6 10" id="KW-1133">Transmembrane helix</keyword>
<dbReference type="Gene3D" id="1.10.760.10">
    <property type="entry name" value="Cytochrome c-like domain"/>
    <property type="match status" value="1"/>
</dbReference>
<dbReference type="Pfam" id="PF03239">
    <property type="entry name" value="FTR1"/>
    <property type="match status" value="1"/>
</dbReference>
<dbReference type="Pfam" id="PF00034">
    <property type="entry name" value="Cytochrom_C"/>
    <property type="match status" value="1"/>
</dbReference>
<dbReference type="GO" id="GO:0033573">
    <property type="term" value="C:high-affinity iron permease complex"/>
    <property type="evidence" value="ECO:0007669"/>
    <property type="project" value="InterPro"/>
</dbReference>
<keyword evidence="7 9" id="KW-0408">Iron</keyword>
<comment type="subcellular location">
    <subcellularLocation>
        <location evidence="1">Membrane</location>
        <topology evidence="1">Multi-pass membrane protein</topology>
    </subcellularLocation>
</comment>
<feature type="transmembrane region" description="Helical" evidence="10">
    <location>
        <begin position="419"/>
        <end position="442"/>
    </location>
</feature>
<dbReference type="PANTHER" id="PTHR31632:SF2">
    <property type="entry name" value="PLASMA MEMBRANE IRON PERMEASE"/>
    <property type="match status" value="1"/>
</dbReference>
<sequence>MFSLLRLLICLFGLSLFTGSAFASDAAAVTWRLLDYLAVDYGGAVADGEVVSASEYAEMQEFSETIETKLAALPAARAQPELVDAARALRQLVTARAPADEVGRQAHALADRLVQSYPIARAPASAPDLARGEKLYAEHCAACHGAHGAGDGPAAAAMQPPPIDFTDAKRASQRSLFALYQVIDQGLDGTPMQSFAQLPVEDRWALAFHVGRFAFPADLADAGRKRWEADEPLRGRVLNLEQLVRITPAALAAETDEDTAHSVTAYLRGAPQAAIAGSGTLLALSRERLAQTVAAYRAGDRKSASEQALSAYIDGFEPVEPMLRGRDPELLGEVEKGMLELRSRLQRGADVEAVSTQAAHIESLFDRTELALSHGRASAAAAFVGAFTILLREGLEALLIVVAIIAFLRKAGRLETMRYVHAGWIGALIAGFATWALATYAIDIAGAQREVTEGLASLFAVVMLIGVGLWMHQKSLAGRWQQYLTEKLSHALSTRSAWILFTLCFISVYREVFETILFYAAMWNPDTLVAIVAGFASAVVALALITWAMLGFSRRLPIGTFFSVSSLFIALLAFVLTGKGVAALQEAGWVGVDPLAFVPRIDLLGISPSMQVVGAQILTLFVVVAGLLYNRASAKTVS</sequence>
<evidence type="ECO:0000256" key="9">
    <source>
        <dbReference type="PROSITE-ProRule" id="PRU00433"/>
    </source>
</evidence>
<dbReference type="Proteomes" id="UP000295341">
    <property type="component" value="Unassembled WGS sequence"/>
</dbReference>
<name>A0A4S3KBQ9_9GAMM</name>
<accession>A0A4S3KBQ9</accession>
<keyword evidence="11" id="KW-0732">Signal</keyword>
<evidence type="ECO:0000256" key="10">
    <source>
        <dbReference type="SAM" id="Phobius"/>
    </source>
</evidence>
<dbReference type="OrthoDB" id="8215804at2"/>
<feature type="signal peptide" evidence="11">
    <location>
        <begin position="1"/>
        <end position="23"/>
    </location>
</feature>
<evidence type="ECO:0000256" key="2">
    <source>
        <dbReference type="ARBA" id="ARBA00008333"/>
    </source>
</evidence>
<keyword evidence="14" id="KW-1185">Reference proteome</keyword>
<comment type="similarity">
    <text evidence="2">Belongs to the oxidase-dependent Fe transporter (OFeT) (TC 9.A.10.1) family.</text>
</comment>
<dbReference type="PROSITE" id="PS51007">
    <property type="entry name" value="CYTC"/>
    <property type="match status" value="1"/>
</dbReference>
<evidence type="ECO:0000256" key="5">
    <source>
        <dbReference type="ARBA" id="ARBA00022723"/>
    </source>
</evidence>